<keyword evidence="2" id="KW-1185">Reference proteome</keyword>
<sequence length="507" mass="57083">MESLNFNNRTNIRWKKKSPLRSPFSLLPISLLFLLISLLLFLSAKHISNSLLSTLKNSPQPQSPHLCTSQKTLAGEKFLWYAPHSGFSNQLSEFKYAILMAAILNRTLIVPPVLDHHAVVLGSCPKFRVLSPNQLRFAVWNHTIELIQSRRYVSMADVTDISKLVTASDVRVIDFSVFISIWCGVNIDLVCSKESNKQPSLLDTLRQCGSLLSGYNGNVNNCLYALDEDCRTTVWTYGKDGEDGTLDSFQPDEQLKKKKKISYVRKRQDVYQTLGPGSRAELATVLAFGSLFTAPYKGSELYIDIHESPRDQTMQLLIEKISFLSFVPEIMSAGKEFASKTIKSPFLCAQLRLLDGQFKNHWKTTFLGLQQKIESLRHEGPLPIHIFVMTDLPQGNWTGSYLEDLSRDSDAFKLHVLREKDELVTRTAKNLAASGNEKKFVFLSESLDRMKKNCRPPYLPDMLLYIEEAVCSCASLGFVGTAGSTIAESIELMRTHGVCLGQQLQRV</sequence>
<name>A0ACC0FLN4_9ERIC</name>
<reference evidence="1 2" key="1">
    <citation type="journal article" date="2022" name="Plant J.">
        <title>Chromosome-level genome of Camellia lanceoleosa provides a valuable resource for understanding genome evolution and self-incompatibility.</title>
        <authorList>
            <person name="Gong W."/>
            <person name="Xiao S."/>
            <person name="Wang L."/>
            <person name="Liao Z."/>
            <person name="Chang Y."/>
            <person name="Mo W."/>
            <person name="Hu G."/>
            <person name="Li W."/>
            <person name="Zhao G."/>
            <person name="Zhu H."/>
            <person name="Hu X."/>
            <person name="Ji K."/>
            <person name="Xiang X."/>
            <person name="Song Q."/>
            <person name="Yuan D."/>
            <person name="Jin S."/>
            <person name="Zhang L."/>
        </authorList>
    </citation>
    <scope>NUCLEOTIDE SEQUENCE [LARGE SCALE GENOMIC DNA]</scope>
    <source>
        <strain evidence="1">SQ_2022a</strain>
    </source>
</reference>
<organism evidence="1 2">
    <name type="scientific">Camellia lanceoleosa</name>
    <dbReference type="NCBI Taxonomy" id="1840588"/>
    <lineage>
        <taxon>Eukaryota</taxon>
        <taxon>Viridiplantae</taxon>
        <taxon>Streptophyta</taxon>
        <taxon>Embryophyta</taxon>
        <taxon>Tracheophyta</taxon>
        <taxon>Spermatophyta</taxon>
        <taxon>Magnoliopsida</taxon>
        <taxon>eudicotyledons</taxon>
        <taxon>Gunneridae</taxon>
        <taxon>Pentapetalae</taxon>
        <taxon>asterids</taxon>
        <taxon>Ericales</taxon>
        <taxon>Theaceae</taxon>
        <taxon>Camellia</taxon>
    </lineage>
</organism>
<dbReference type="EMBL" id="CM045771">
    <property type="protein sequence ID" value="KAI7989168.1"/>
    <property type="molecule type" value="Genomic_DNA"/>
</dbReference>
<protein>
    <submittedName>
        <fullName evidence="1">O-fucosyltransferase 30</fullName>
    </submittedName>
</protein>
<evidence type="ECO:0000313" key="1">
    <source>
        <dbReference type="EMBL" id="KAI7989168.1"/>
    </source>
</evidence>
<accession>A0ACC0FLN4</accession>
<proteinExistence type="predicted"/>
<gene>
    <name evidence="1" type="ORF">LOK49_LG13G01503</name>
</gene>
<evidence type="ECO:0000313" key="2">
    <source>
        <dbReference type="Proteomes" id="UP001060215"/>
    </source>
</evidence>
<comment type="caution">
    <text evidence="1">The sequence shown here is derived from an EMBL/GenBank/DDBJ whole genome shotgun (WGS) entry which is preliminary data.</text>
</comment>
<dbReference type="Proteomes" id="UP001060215">
    <property type="component" value="Chromosome 14"/>
</dbReference>